<comment type="similarity">
    <text evidence="1">Belongs to the metallophosphoesterase superfamily. YfcE family.</text>
</comment>
<organism evidence="3 4">
    <name type="scientific">Methylobacterium aerolatum</name>
    <dbReference type="NCBI Taxonomy" id="418708"/>
    <lineage>
        <taxon>Bacteria</taxon>
        <taxon>Pseudomonadati</taxon>
        <taxon>Pseudomonadota</taxon>
        <taxon>Alphaproteobacteria</taxon>
        <taxon>Hyphomicrobiales</taxon>
        <taxon>Methylobacteriaceae</taxon>
        <taxon>Methylobacterium</taxon>
    </lineage>
</organism>
<dbReference type="RefSeq" id="WP_238201606.1">
    <property type="nucleotide sequence ID" value="NZ_BPQE01000004.1"/>
</dbReference>
<dbReference type="InterPro" id="IPR024654">
    <property type="entry name" value="Calcineurin-like_PHP_lpxH"/>
</dbReference>
<comment type="caution">
    <text evidence="3">The sequence shown here is derived from an EMBL/GenBank/DDBJ whole genome shotgun (WGS) entry which is preliminary data.</text>
</comment>
<dbReference type="EMBL" id="JAUSVP010000003">
    <property type="protein sequence ID" value="MDQ0446839.1"/>
    <property type="molecule type" value="Genomic_DNA"/>
</dbReference>
<dbReference type="SUPFAM" id="SSF56300">
    <property type="entry name" value="Metallo-dependent phosphatases"/>
    <property type="match status" value="1"/>
</dbReference>
<accession>A0ABU0HWX7</accession>
<gene>
    <name evidence="3" type="ORF">QO012_001330</name>
</gene>
<dbReference type="InterPro" id="IPR029052">
    <property type="entry name" value="Metallo-depent_PP-like"/>
</dbReference>
<dbReference type="Pfam" id="PF12850">
    <property type="entry name" value="Metallophos_2"/>
    <property type="match status" value="1"/>
</dbReference>
<evidence type="ECO:0000313" key="4">
    <source>
        <dbReference type="Proteomes" id="UP001231124"/>
    </source>
</evidence>
<evidence type="ECO:0000313" key="3">
    <source>
        <dbReference type="EMBL" id="MDQ0446839.1"/>
    </source>
</evidence>
<evidence type="ECO:0000259" key="2">
    <source>
        <dbReference type="Pfam" id="PF12850"/>
    </source>
</evidence>
<evidence type="ECO:0000256" key="1">
    <source>
        <dbReference type="ARBA" id="ARBA00008950"/>
    </source>
</evidence>
<keyword evidence="4" id="KW-1185">Reference proteome</keyword>
<proteinExistence type="inferred from homology"/>
<name>A0ABU0HWX7_9HYPH</name>
<sequence>MAIWFTADTHCGQGGIIRMCERPFHDVIEIDVALIGAWNAKVRPGDHVWHLGDFALGHDADTLREIFDGLHGTEFLVKGNHDTDEVLALPWARPPEKPVEIAADAVRIVACHDPVRAWGALGRTLHLHGHTHRPVPDPKGSCDVGVDSWGYAPSRIADVRTRLVGVTLDAEERREIRRRD</sequence>
<feature type="domain" description="Calcineurin-like phosphoesterase" evidence="2">
    <location>
        <begin position="1"/>
        <end position="139"/>
    </location>
</feature>
<dbReference type="Gene3D" id="3.60.21.10">
    <property type="match status" value="1"/>
</dbReference>
<protein>
    <submittedName>
        <fullName evidence="3">Calcineurin-like phosphoesterase family protein</fullName>
    </submittedName>
</protein>
<dbReference type="Proteomes" id="UP001231124">
    <property type="component" value="Unassembled WGS sequence"/>
</dbReference>
<reference evidence="3 4" key="1">
    <citation type="submission" date="2023-07" db="EMBL/GenBank/DDBJ databases">
        <title>Genomic Encyclopedia of Type Strains, Phase IV (KMG-IV): sequencing the most valuable type-strain genomes for metagenomic binning, comparative biology and taxonomic classification.</title>
        <authorList>
            <person name="Goeker M."/>
        </authorList>
    </citation>
    <scope>NUCLEOTIDE SEQUENCE [LARGE SCALE GENOMIC DNA]</scope>
    <source>
        <strain evidence="3 4">DSM 19013</strain>
    </source>
</reference>